<dbReference type="Pfam" id="PF11721">
    <property type="entry name" value="Malectin"/>
    <property type="match status" value="1"/>
</dbReference>
<evidence type="ECO:0000256" key="2">
    <source>
        <dbReference type="ARBA" id="ARBA00022801"/>
    </source>
</evidence>
<proteinExistence type="inferred from homology"/>
<dbReference type="Pfam" id="PF02837">
    <property type="entry name" value="Glyco_hydro_2_N"/>
    <property type="match status" value="1"/>
</dbReference>
<dbReference type="InterPro" id="IPR006104">
    <property type="entry name" value="Glyco_hydro_2_N"/>
</dbReference>
<dbReference type="Pfam" id="PF02836">
    <property type="entry name" value="Glyco_hydro_2_C"/>
    <property type="match status" value="1"/>
</dbReference>
<dbReference type="InterPro" id="IPR017853">
    <property type="entry name" value="GH"/>
</dbReference>
<dbReference type="GO" id="GO:0004553">
    <property type="term" value="F:hydrolase activity, hydrolyzing O-glycosyl compounds"/>
    <property type="evidence" value="ECO:0007669"/>
    <property type="project" value="InterPro"/>
</dbReference>
<dbReference type="RefSeq" id="WP_118391554.1">
    <property type="nucleotide sequence ID" value="NZ_BQOA01000001.1"/>
</dbReference>
<evidence type="ECO:0000259" key="7">
    <source>
        <dbReference type="Pfam" id="PF02837"/>
    </source>
</evidence>
<feature type="domain" description="Malectin" evidence="8">
    <location>
        <begin position="758"/>
        <end position="868"/>
    </location>
</feature>
<dbReference type="GO" id="GO:0005975">
    <property type="term" value="P:carbohydrate metabolic process"/>
    <property type="evidence" value="ECO:0007669"/>
    <property type="project" value="InterPro"/>
</dbReference>
<reference evidence="9" key="1">
    <citation type="submission" date="2022-01" db="EMBL/GenBank/DDBJ databases">
        <title>Novel bile acid biosynthetic pathways are enriched in the microbiome of centenarians.</title>
        <authorList>
            <person name="Sato Y."/>
            <person name="Atarashi K."/>
            <person name="Plichta R.D."/>
            <person name="Arai Y."/>
            <person name="Sasajima S."/>
            <person name="Kearney M.S."/>
            <person name="Suda W."/>
            <person name="Takeshita K."/>
            <person name="Sasaki T."/>
            <person name="Okamoto S."/>
            <person name="Skelly N.A."/>
            <person name="Okamura Y."/>
            <person name="Vlamakis H."/>
            <person name="Li Y."/>
            <person name="Tanoue T."/>
            <person name="Takei H."/>
            <person name="Nittono H."/>
            <person name="Narushima S."/>
            <person name="Irie J."/>
            <person name="Itoh H."/>
            <person name="Moriya K."/>
            <person name="Sugiura Y."/>
            <person name="Suematsu M."/>
            <person name="Moritoki N."/>
            <person name="Shibata S."/>
            <person name="Littman R.D."/>
            <person name="Fischbach A.M."/>
            <person name="Uwamino Y."/>
            <person name="Inoue T."/>
            <person name="Honda A."/>
            <person name="Hattori M."/>
            <person name="Murai T."/>
            <person name="Xavier J.R."/>
            <person name="Hirose N."/>
            <person name="Honda K."/>
        </authorList>
    </citation>
    <scope>NUCLEOTIDE SEQUENCE</scope>
    <source>
        <strain evidence="9">CE91-St7</strain>
    </source>
</reference>
<dbReference type="EMBL" id="BQOB01000001">
    <property type="protein sequence ID" value="GKH82137.1"/>
    <property type="molecule type" value="Genomic_DNA"/>
</dbReference>
<dbReference type="SUPFAM" id="SSF49785">
    <property type="entry name" value="Galactose-binding domain-like"/>
    <property type="match status" value="1"/>
</dbReference>
<feature type="domain" description="Glycoside hydrolase family 2 immunoglobulin-like beta-sandwich" evidence="5">
    <location>
        <begin position="189"/>
        <end position="292"/>
    </location>
</feature>
<dbReference type="SUPFAM" id="SSF51445">
    <property type="entry name" value="(Trans)glycosidases"/>
    <property type="match status" value="1"/>
</dbReference>
<dbReference type="InterPro" id="IPR006103">
    <property type="entry name" value="Glyco_hydro_2_cat"/>
</dbReference>
<sequence length="886" mass="101068">MKNSVKYLLCAFVLLLFCQQNYAKGRTVHSINDSWQFRFSETCEGNEGWTIVSVPHSWNDKDCLDDVSRYNRGKGWYRRNLYVDKEMASQPLYIYFEGANQRTEVFVNGQKAGEHIGGYTFFCFDITKFVKEGTNELTISVDNSHDLNIPPLSADFTFFGGLYRDVSLVSTAPVHVSLSHYASSGVYITTPEVTDKEASVHVKYMLTNSLPEKASMYVESTILSPSGECVTVSKKKVKLQPNQTNQEFADELVVKAPQLWDIETPNQYRLQTRILTSKGEVVDQVVNRFGIRTFSFSAEEGFILNGKKVKLMGTNRHQCYKEKGNALRDEMHVRDIRLLQQMGGNFLRVAHYPQDAMVLAACDRMGIVTSVEIPIIDLITMTEEFSNCCVEMMKEMIYQCFNSPSVCIWTYMNEVMLRPPYNKNKSINKEAYWEYVHSIAEKIENTTREIDPYRYTMLPIHNSLSSYEKPRLTELPKILGINLYNGWYSGTFDGFEKMLDHLHEKYPQTPIIVSEYGADVDARIHSFKPERFDYSVDYGLMYHRHYLPEIIKRDFVVASAVWNLNDFHSEGRQDAVPHINCKGLVTLDRTPKDAYRYYQAMLLKEPYVAIGGCDWVNRTGIADANGIGRYPVQVFSNAQSVTLKVNQGEAEMTAKVENGVATFEVPFKNGLNTLEAEISKNGKKIIDFYKLNMNLVPDQPKKFGNFRELNMLLSSNRSFEDRDADLAWMPERAYNEGGWGYVGGKAFRNASNRGSLPASNLDIWGTNQDPIFQTQRRGLQSFKADVPDGDYVVYFYWAELAGGKAEALAYNLGEIKSEEASERMFHVDINGERILRDLDVEAEVGGRRPMICKIPVSVMNNEGLTIDFIPIKGETMLSAIRILKLD</sequence>
<dbReference type="InterPro" id="IPR008979">
    <property type="entry name" value="Galactose-bd-like_sf"/>
</dbReference>
<keyword evidence="3" id="KW-0326">Glycosidase</keyword>
<comment type="caution">
    <text evidence="9">The sequence shown here is derived from an EMBL/GenBank/DDBJ whole genome shotgun (WGS) entry which is preliminary data.</text>
</comment>
<dbReference type="InterPro" id="IPR021720">
    <property type="entry name" value="Malectin_dom"/>
</dbReference>
<gene>
    <name evidence="9" type="ORF">CE91St7_30210</name>
</gene>
<dbReference type="AlphaFoldDB" id="A0AA37NK08"/>
<accession>A0AA37NK08</accession>
<dbReference type="Gene3D" id="3.20.20.80">
    <property type="entry name" value="Glycosidases"/>
    <property type="match status" value="1"/>
</dbReference>
<name>A0AA37NK08_9BACT</name>
<dbReference type="Gene3D" id="2.60.120.430">
    <property type="entry name" value="Galactose-binding lectin"/>
    <property type="match status" value="1"/>
</dbReference>
<feature type="chain" id="PRO_5041208514" evidence="4">
    <location>
        <begin position="24"/>
        <end position="886"/>
    </location>
</feature>
<evidence type="ECO:0000259" key="6">
    <source>
        <dbReference type="Pfam" id="PF02836"/>
    </source>
</evidence>
<feature type="signal peptide" evidence="4">
    <location>
        <begin position="1"/>
        <end position="23"/>
    </location>
</feature>
<dbReference type="PANTHER" id="PTHR42732:SF1">
    <property type="entry name" value="BETA-MANNOSIDASE"/>
    <property type="match status" value="1"/>
</dbReference>
<feature type="domain" description="Glycoside hydrolase family 2 catalytic" evidence="6">
    <location>
        <begin position="300"/>
        <end position="600"/>
    </location>
</feature>
<dbReference type="Pfam" id="PF00703">
    <property type="entry name" value="Glyco_hydro_2"/>
    <property type="match status" value="1"/>
</dbReference>
<keyword evidence="2" id="KW-0378">Hydrolase</keyword>
<evidence type="ECO:0000256" key="1">
    <source>
        <dbReference type="ARBA" id="ARBA00007401"/>
    </source>
</evidence>
<dbReference type="InterPro" id="IPR036156">
    <property type="entry name" value="Beta-gal/glucu_dom_sf"/>
</dbReference>
<evidence type="ECO:0000259" key="8">
    <source>
        <dbReference type="Pfam" id="PF11721"/>
    </source>
</evidence>
<dbReference type="Gene3D" id="2.60.120.260">
    <property type="entry name" value="Galactose-binding domain-like"/>
    <property type="match status" value="1"/>
</dbReference>
<dbReference type="PANTHER" id="PTHR42732">
    <property type="entry name" value="BETA-GALACTOSIDASE"/>
    <property type="match status" value="1"/>
</dbReference>
<organism evidence="9 10">
    <name type="scientific">Phocaeicola dorei</name>
    <dbReference type="NCBI Taxonomy" id="357276"/>
    <lineage>
        <taxon>Bacteria</taxon>
        <taxon>Pseudomonadati</taxon>
        <taxon>Bacteroidota</taxon>
        <taxon>Bacteroidia</taxon>
        <taxon>Bacteroidales</taxon>
        <taxon>Bacteroidaceae</taxon>
        <taxon>Phocaeicola</taxon>
    </lineage>
</organism>
<dbReference type="PRINTS" id="PR00132">
    <property type="entry name" value="GLHYDRLASE2"/>
</dbReference>
<evidence type="ECO:0000313" key="9">
    <source>
        <dbReference type="EMBL" id="GKH82137.1"/>
    </source>
</evidence>
<dbReference type="Gene3D" id="2.60.40.10">
    <property type="entry name" value="Immunoglobulins"/>
    <property type="match status" value="2"/>
</dbReference>
<evidence type="ECO:0000256" key="4">
    <source>
        <dbReference type="SAM" id="SignalP"/>
    </source>
</evidence>
<dbReference type="InterPro" id="IPR013783">
    <property type="entry name" value="Ig-like_fold"/>
</dbReference>
<evidence type="ECO:0000259" key="5">
    <source>
        <dbReference type="Pfam" id="PF00703"/>
    </source>
</evidence>
<feature type="domain" description="Glycosyl hydrolases family 2 sugar binding" evidence="7">
    <location>
        <begin position="30"/>
        <end position="170"/>
    </location>
</feature>
<dbReference type="SUPFAM" id="SSF49303">
    <property type="entry name" value="beta-Galactosidase/glucuronidase domain"/>
    <property type="match status" value="1"/>
</dbReference>
<dbReference type="Proteomes" id="UP001055104">
    <property type="component" value="Unassembled WGS sequence"/>
</dbReference>
<keyword evidence="4" id="KW-0732">Signal</keyword>
<protein>
    <submittedName>
        <fullName evidence="9">Beta-galactosidase</fullName>
    </submittedName>
</protein>
<comment type="similarity">
    <text evidence="1">Belongs to the glycosyl hydrolase 2 family.</text>
</comment>
<dbReference type="InterPro" id="IPR006101">
    <property type="entry name" value="Glyco_hydro_2"/>
</dbReference>
<dbReference type="InterPro" id="IPR051913">
    <property type="entry name" value="GH2_Domain-Containing"/>
</dbReference>
<dbReference type="InterPro" id="IPR006102">
    <property type="entry name" value="Ig-like_GH2"/>
</dbReference>
<evidence type="ECO:0000256" key="3">
    <source>
        <dbReference type="ARBA" id="ARBA00023295"/>
    </source>
</evidence>
<evidence type="ECO:0000313" key="10">
    <source>
        <dbReference type="Proteomes" id="UP001055104"/>
    </source>
</evidence>